<dbReference type="OrthoDB" id="421327at2759"/>
<dbReference type="InterPro" id="IPR016522">
    <property type="entry name" value="RSM22_mit_bud"/>
</dbReference>
<dbReference type="PANTHER" id="PTHR13184">
    <property type="entry name" value="37S RIBOSOMAL PROTEIN S22"/>
    <property type="match status" value="1"/>
</dbReference>
<evidence type="ECO:0000256" key="6">
    <source>
        <dbReference type="ARBA" id="ARBA00023128"/>
    </source>
</evidence>
<dbReference type="PIRSF" id="PIRSF007797">
    <property type="entry name" value="RSM22"/>
    <property type="match status" value="1"/>
</dbReference>
<proteinExistence type="predicted"/>
<dbReference type="EMBL" id="JAEUBF010000657">
    <property type="protein sequence ID" value="KAH3676298.1"/>
    <property type="molecule type" value="Genomic_DNA"/>
</dbReference>
<comment type="subcellular location">
    <subcellularLocation>
        <location evidence="1">Mitochondrion</location>
    </subcellularLocation>
</comment>
<keyword evidence="11" id="KW-1185">Reference proteome</keyword>
<evidence type="ECO:0000256" key="2">
    <source>
        <dbReference type="ARBA" id="ARBA00022723"/>
    </source>
</evidence>
<dbReference type="GO" id="GO:0051536">
    <property type="term" value="F:iron-sulfur cluster binding"/>
    <property type="evidence" value="ECO:0007669"/>
    <property type="project" value="UniProtKB-KW"/>
</dbReference>
<keyword evidence="6" id="KW-0496">Mitochondrion</keyword>
<feature type="coiled-coil region" evidence="8">
    <location>
        <begin position="610"/>
        <end position="637"/>
    </location>
</feature>
<feature type="region of interest" description="Disordered" evidence="9">
    <location>
        <begin position="645"/>
        <end position="689"/>
    </location>
</feature>
<sequence>MLRYLNQRSIASQLRFNSKWAKPSHDQQTWDHEHEDLTLDKSLSLDASSLPFGYRRGGESFGQIVKDYHYDLNEQNDSKIKVIPREDYLKDHHLDKVQMNFKELTSQDERLHPNTLKGRTYRNQIKIPEHLTKRIYNHMIALHLPKIMKHKIAEAYVKLNEEQIYQPAMKRHEVDTHIAAFFTQNYGSAYQVLQELFKRRPNFKPDSVLEVGFGPSTGMLALNEIRGHEFKPSIKDSVIIGHEDMQNRAKVLLSRQLNEFTGNIDELLALQQKKEEESNEEEKEEEDNFIGEVKTNKIKVKTKLFENIPKTKKYDLIIAQHQLLSELNQFPLQIDDKLDELLTKLNPNGVLVLVERGTPQGFENIARARQIMFRPENFPEENGKIPRPYLKGSTDELNDEELLKNFDIIDDTYKKDFYLSIIAPCPHQKKCPLQTTKPEYYNYPIGSKKLNWCHFEKSIERPRFLMELKRGKVLSSRWDEKDSVSPSSTKLDGDSGRSNSNNYELTNYSYLIVERSSNDSKTIGEIEKQRKESIETDQGNIENWARIIKQPLKRKGHVTMGVCSHSGELEKWTVTKSFDKQSYHDSRKSKQGDLWGLETKTQVLLKSNNDEKLLEKLQNYERELKLKEKMARKLKDRKDKKSIKLKSYEILQNQENNPEDMIDLYTDSFNSSNRQRQRDKRGGIKNYEE</sequence>
<evidence type="ECO:0000256" key="8">
    <source>
        <dbReference type="SAM" id="Coils"/>
    </source>
</evidence>
<evidence type="ECO:0000256" key="5">
    <source>
        <dbReference type="ARBA" id="ARBA00023014"/>
    </source>
</evidence>
<keyword evidence="8" id="KW-0175">Coiled coil</keyword>
<dbReference type="GO" id="GO:0005763">
    <property type="term" value="C:mitochondrial small ribosomal subunit"/>
    <property type="evidence" value="ECO:0007669"/>
    <property type="project" value="TreeGrafter"/>
</dbReference>
<comment type="caution">
    <text evidence="10">The sequence shown here is derived from an EMBL/GenBank/DDBJ whole genome shotgun (WGS) entry which is preliminary data.</text>
</comment>
<feature type="coiled-coil region" evidence="8">
    <location>
        <begin position="257"/>
        <end position="288"/>
    </location>
</feature>
<feature type="compositionally biased region" description="Basic and acidic residues" evidence="9">
    <location>
        <begin position="680"/>
        <end position="689"/>
    </location>
</feature>
<dbReference type="Pfam" id="PF09243">
    <property type="entry name" value="Rsm22"/>
    <property type="match status" value="2"/>
</dbReference>
<keyword evidence="4" id="KW-0408">Iron</keyword>
<dbReference type="InterPro" id="IPR052571">
    <property type="entry name" value="Mt_RNA_Methyltransferase"/>
</dbReference>
<dbReference type="Proteomes" id="UP000769528">
    <property type="component" value="Unassembled WGS sequence"/>
</dbReference>
<dbReference type="PANTHER" id="PTHR13184:SF5">
    <property type="entry name" value="METHYLTRANSFERASE-LIKE PROTEIN 17, MITOCHONDRIAL"/>
    <property type="match status" value="1"/>
</dbReference>
<keyword evidence="3" id="KW-0809">Transit peptide</keyword>
<accession>A0A9P8PQ81</accession>
<feature type="region of interest" description="Disordered" evidence="9">
    <location>
        <begin position="479"/>
        <end position="498"/>
    </location>
</feature>
<name>A0A9P8PQ81_9ASCO</name>
<dbReference type="InterPro" id="IPR029063">
    <property type="entry name" value="SAM-dependent_MTases_sf"/>
</dbReference>
<dbReference type="InterPro" id="IPR015324">
    <property type="entry name" value="Ribosomal_Rsm22-like"/>
</dbReference>
<evidence type="ECO:0000313" key="11">
    <source>
        <dbReference type="Proteomes" id="UP000769528"/>
    </source>
</evidence>
<evidence type="ECO:0000256" key="4">
    <source>
        <dbReference type="ARBA" id="ARBA00023004"/>
    </source>
</evidence>
<keyword evidence="2" id="KW-0479">Metal-binding</keyword>
<reference evidence="10" key="1">
    <citation type="journal article" date="2021" name="Open Biol.">
        <title>Shared evolutionary footprints suggest mitochondrial oxidative damage underlies multiple complex I losses in fungi.</title>
        <authorList>
            <person name="Schikora-Tamarit M.A."/>
            <person name="Marcet-Houben M."/>
            <person name="Nosek J."/>
            <person name="Gabaldon T."/>
        </authorList>
    </citation>
    <scope>NUCLEOTIDE SEQUENCE</scope>
    <source>
        <strain evidence="10">CBS6341</strain>
    </source>
</reference>
<reference evidence="10" key="2">
    <citation type="submission" date="2021-01" db="EMBL/GenBank/DDBJ databases">
        <authorList>
            <person name="Schikora-Tamarit M.A."/>
        </authorList>
    </citation>
    <scope>NUCLEOTIDE SEQUENCE</scope>
    <source>
        <strain evidence="10">CBS6341</strain>
    </source>
</reference>
<gene>
    <name evidence="10" type="ORF">WICMUC_002094</name>
</gene>
<evidence type="ECO:0000256" key="7">
    <source>
        <dbReference type="ARBA" id="ARBA00045681"/>
    </source>
</evidence>
<dbReference type="SUPFAM" id="SSF53335">
    <property type="entry name" value="S-adenosyl-L-methionine-dependent methyltransferases"/>
    <property type="match status" value="1"/>
</dbReference>
<dbReference type="GO" id="GO:0008168">
    <property type="term" value="F:methyltransferase activity"/>
    <property type="evidence" value="ECO:0007669"/>
    <property type="project" value="InterPro"/>
</dbReference>
<feature type="compositionally biased region" description="Polar residues" evidence="9">
    <location>
        <begin position="484"/>
        <end position="498"/>
    </location>
</feature>
<organism evidence="10 11">
    <name type="scientific">Wickerhamomyces mucosus</name>
    <dbReference type="NCBI Taxonomy" id="1378264"/>
    <lineage>
        <taxon>Eukaryota</taxon>
        <taxon>Fungi</taxon>
        <taxon>Dikarya</taxon>
        <taxon>Ascomycota</taxon>
        <taxon>Saccharomycotina</taxon>
        <taxon>Saccharomycetes</taxon>
        <taxon>Phaffomycetales</taxon>
        <taxon>Wickerhamomycetaceae</taxon>
        <taxon>Wickerhamomyces</taxon>
    </lineage>
</organism>
<evidence type="ECO:0000256" key="1">
    <source>
        <dbReference type="ARBA" id="ARBA00004173"/>
    </source>
</evidence>
<dbReference type="GO" id="GO:0003735">
    <property type="term" value="F:structural constituent of ribosome"/>
    <property type="evidence" value="ECO:0007669"/>
    <property type="project" value="TreeGrafter"/>
</dbReference>
<evidence type="ECO:0000256" key="9">
    <source>
        <dbReference type="SAM" id="MobiDB-lite"/>
    </source>
</evidence>
<comment type="function">
    <text evidence="7">Mitochondrial ribosome (mitoribosome) assembly factor. Binds at the interface of the head and body domains of the mitochondrial small ribosomal subunit (mt-SSU), occluding the mRNA channel and preventing compaction of the head domain towards the body. Probable inactive methyltransferase: retains the characteristic folding and ability to bind S-adenosyl-L-methionine, but it probably lost its methyltransferase activity.</text>
</comment>
<dbReference type="AlphaFoldDB" id="A0A9P8PQ81"/>
<dbReference type="GO" id="GO:0006412">
    <property type="term" value="P:translation"/>
    <property type="evidence" value="ECO:0007669"/>
    <property type="project" value="InterPro"/>
</dbReference>
<protein>
    <submittedName>
        <fullName evidence="10">Uncharacterized protein</fullName>
    </submittedName>
</protein>
<evidence type="ECO:0000256" key="3">
    <source>
        <dbReference type="ARBA" id="ARBA00022946"/>
    </source>
</evidence>
<keyword evidence="5" id="KW-0411">Iron-sulfur</keyword>
<evidence type="ECO:0000313" key="10">
    <source>
        <dbReference type="EMBL" id="KAH3676298.1"/>
    </source>
</evidence>
<dbReference type="GO" id="GO:0046872">
    <property type="term" value="F:metal ion binding"/>
    <property type="evidence" value="ECO:0007669"/>
    <property type="project" value="UniProtKB-KW"/>
</dbReference>